<protein>
    <submittedName>
        <fullName evidence="2">Nuclease</fullName>
    </submittedName>
</protein>
<dbReference type="InterPro" id="IPR005135">
    <property type="entry name" value="Endo/exonuclease/phosphatase"/>
</dbReference>
<reference evidence="2 3" key="1">
    <citation type="submission" date="2017-02" db="EMBL/GenBank/DDBJ databases">
        <authorList>
            <person name="Jeong S."/>
        </authorList>
    </citation>
    <scope>NUCLEOTIDE SEQUENCE [LARGE SCALE GENOMIC DNA]</scope>
    <source>
        <strain evidence="2 3">RMAR6-6</strain>
    </source>
</reference>
<gene>
    <name evidence="2" type="ORF">B0E33_18960</name>
</gene>
<name>A0ABM6IAH2_9HYPH</name>
<evidence type="ECO:0000313" key="2">
    <source>
        <dbReference type="EMBL" id="AQQ07519.1"/>
    </source>
</evidence>
<feature type="domain" description="Endonuclease/exonuclease/phosphatase" evidence="1">
    <location>
        <begin position="37"/>
        <end position="306"/>
    </location>
</feature>
<evidence type="ECO:0000313" key="3">
    <source>
        <dbReference type="Proteomes" id="UP000188174"/>
    </source>
</evidence>
<evidence type="ECO:0000259" key="1">
    <source>
        <dbReference type="Pfam" id="PF03372"/>
    </source>
</evidence>
<dbReference type="PANTHER" id="PTHR42834:SF1">
    <property type="entry name" value="ENDONUCLEASE_EXONUCLEASE_PHOSPHATASE FAMILY PROTEIN (AFU_ORTHOLOGUE AFUA_3G09210)"/>
    <property type="match status" value="1"/>
</dbReference>
<dbReference type="SUPFAM" id="SSF56219">
    <property type="entry name" value="DNase I-like"/>
    <property type="match status" value="1"/>
</dbReference>
<dbReference type="Gene3D" id="3.60.10.10">
    <property type="entry name" value="Endonuclease/exonuclease/phosphatase"/>
    <property type="match status" value="1"/>
</dbReference>
<dbReference type="Pfam" id="PF03372">
    <property type="entry name" value="Exo_endo_phos"/>
    <property type="match status" value="1"/>
</dbReference>
<dbReference type="EMBL" id="CP019630">
    <property type="protein sequence ID" value="AQQ07519.1"/>
    <property type="molecule type" value="Genomic_DNA"/>
</dbReference>
<organism evidence="2 3">
    <name type="scientific">Roseibium algicola</name>
    <dbReference type="NCBI Taxonomy" id="2857014"/>
    <lineage>
        <taxon>Bacteria</taxon>
        <taxon>Pseudomonadati</taxon>
        <taxon>Pseudomonadota</taxon>
        <taxon>Alphaproteobacteria</taxon>
        <taxon>Hyphomicrobiales</taxon>
        <taxon>Stappiaceae</taxon>
        <taxon>Roseibium</taxon>
    </lineage>
</organism>
<dbReference type="Proteomes" id="UP000188174">
    <property type="component" value="Chromosome"/>
</dbReference>
<keyword evidence="3" id="KW-1185">Reference proteome</keyword>
<proteinExistence type="predicted"/>
<dbReference type="PANTHER" id="PTHR42834">
    <property type="entry name" value="ENDONUCLEASE/EXONUCLEASE/PHOSPHATASE FAMILY PROTEIN (AFU_ORTHOLOGUE AFUA_3G09210)"/>
    <property type="match status" value="1"/>
</dbReference>
<accession>A0ABM6IAH2</accession>
<sequence length="345" mass="39281">MNARDISFASFNLLNLHLPGEAIYGDTDGWAQEVFDKKVDYTARALTRLDADVIGFQELWAKEALQRAMDQSAIADTHTLLVPNDHNNDKIICAAAVRKEMLVDSPEWIDTFPKDFVLQSTGDDPQQPDISVSLDGFSRPVMHLQVQPDPRTPVIHVFICHFKSRRPAQIWRERSWYKQDIHGPHVNALGYAISTVRRTAEAAALRMIVTNLTKDTDTPVVLIGDMNDGKESNTLNVLSEQPTYLSPLSTGGGDNALYTAQTMQEYRSTRDVYYTHVFKGQRESLDHILFSQEFYDNSKKRLWAFDEMLVQNDHLNYDDHKESGTNDHGIVRVGFRWKPEPGRTT</sequence>
<dbReference type="InterPro" id="IPR036691">
    <property type="entry name" value="Endo/exonu/phosph_ase_sf"/>
</dbReference>